<organism evidence="2 3">
    <name type="scientific">Eimeria maxima</name>
    <name type="common">Coccidian parasite</name>
    <dbReference type="NCBI Taxonomy" id="5804"/>
    <lineage>
        <taxon>Eukaryota</taxon>
        <taxon>Sar</taxon>
        <taxon>Alveolata</taxon>
        <taxon>Apicomplexa</taxon>
        <taxon>Conoidasida</taxon>
        <taxon>Coccidia</taxon>
        <taxon>Eucoccidiorida</taxon>
        <taxon>Eimeriorina</taxon>
        <taxon>Eimeriidae</taxon>
        <taxon>Eimeria</taxon>
    </lineage>
</organism>
<dbReference type="RefSeq" id="XP_013336913.1">
    <property type="nucleotide sequence ID" value="XM_013481459.1"/>
</dbReference>
<accession>U6MB36</accession>
<evidence type="ECO:0000313" key="3">
    <source>
        <dbReference type="Proteomes" id="UP000030763"/>
    </source>
</evidence>
<dbReference type="VEuPathDB" id="ToxoDB:EMWEY_00005930"/>
<reference evidence="2" key="1">
    <citation type="submission" date="2013-10" db="EMBL/GenBank/DDBJ databases">
        <title>Genomic analysis of the causative agents of coccidiosis in chickens.</title>
        <authorList>
            <person name="Reid A.J."/>
            <person name="Blake D."/>
            <person name="Billington K."/>
            <person name="Browne H."/>
            <person name="Dunn M."/>
            <person name="Hung S."/>
            <person name="Kawahara F."/>
            <person name="Miranda-Saavedra D."/>
            <person name="Mourier T."/>
            <person name="Nagra H."/>
            <person name="Otto T.D."/>
            <person name="Rawlings N."/>
            <person name="Sanchez A."/>
            <person name="Sanders M."/>
            <person name="Subramaniam C."/>
            <person name="Tay Y."/>
            <person name="Dear P."/>
            <person name="Doerig C."/>
            <person name="Gruber A."/>
            <person name="Parkinson J."/>
            <person name="Shirley M."/>
            <person name="Wan K.L."/>
            <person name="Berriman M."/>
            <person name="Tomley F."/>
            <person name="Pain A."/>
        </authorList>
    </citation>
    <scope>NUCLEOTIDE SEQUENCE [LARGE SCALE GENOMIC DNA]</scope>
    <source>
        <strain evidence="2">Weybridge</strain>
    </source>
</reference>
<dbReference type="OrthoDB" id="354431at2759"/>
<sequence length="143" mass="15809">MKAVGLLAAGSSNGPLQELKKKAKAKKDKSADGVEDTRSSKRDPVKEYMEQQFYKQFLPKRDFNSRIRKLALDKDTLRRAQGNSKKEVFIAAADRLGTHNGPVSFARPVVPARPPLAAVYKGAGAGRCWLLCVSESYLENTEQ</sequence>
<gene>
    <name evidence="2" type="ORF">EMWEY_00005930</name>
</gene>
<keyword evidence="3" id="KW-1185">Reference proteome</keyword>
<evidence type="ECO:0000313" key="2">
    <source>
        <dbReference type="EMBL" id="CDJ60263.1"/>
    </source>
</evidence>
<dbReference type="AlphaFoldDB" id="U6MB36"/>
<name>U6MB36_EIMMA</name>
<dbReference type="GeneID" id="25334579"/>
<dbReference type="Proteomes" id="UP000030763">
    <property type="component" value="Unassembled WGS sequence"/>
</dbReference>
<protein>
    <submittedName>
        <fullName evidence="2">Uncharacterized protein</fullName>
    </submittedName>
</protein>
<reference evidence="2" key="2">
    <citation type="submission" date="2013-10" db="EMBL/GenBank/DDBJ databases">
        <authorList>
            <person name="Aslett M."/>
        </authorList>
    </citation>
    <scope>NUCLEOTIDE SEQUENCE [LARGE SCALE GENOMIC DNA]</scope>
    <source>
        <strain evidence="2">Weybridge</strain>
    </source>
</reference>
<feature type="compositionally biased region" description="Basic and acidic residues" evidence="1">
    <location>
        <begin position="28"/>
        <end position="45"/>
    </location>
</feature>
<proteinExistence type="predicted"/>
<feature type="region of interest" description="Disordered" evidence="1">
    <location>
        <begin position="1"/>
        <end position="45"/>
    </location>
</feature>
<evidence type="ECO:0000256" key="1">
    <source>
        <dbReference type="SAM" id="MobiDB-lite"/>
    </source>
</evidence>
<dbReference type="EMBL" id="HG721656">
    <property type="protein sequence ID" value="CDJ60263.1"/>
    <property type="molecule type" value="Genomic_DNA"/>
</dbReference>